<dbReference type="PANTHER" id="PTHR43394:SF1">
    <property type="entry name" value="ATP-BINDING CASSETTE SUB-FAMILY B MEMBER 10, MITOCHONDRIAL"/>
    <property type="match status" value="1"/>
</dbReference>
<feature type="transmembrane region" description="Helical" evidence="10">
    <location>
        <begin position="21"/>
        <end position="44"/>
    </location>
</feature>
<feature type="transmembrane region" description="Helical" evidence="10">
    <location>
        <begin position="278"/>
        <end position="301"/>
    </location>
</feature>
<feature type="domain" description="ABC transporter" evidence="11">
    <location>
        <begin position="335"/>
        <end position="570"/>
    </location>
</feature>
<dbReference type="GO" id="GO:0015421">
    <property type="term" value="F:ABC-type oligopeptide transporter activity"/>
    <property type="evidence" value="ECO:0007669"/>
    <property type="project" value="TreeGrafter"/>
</dbReference>
<dbReference type="EMBL" id="JABEVU030000001">
    <property type="protein sequence ID" value="MDB0580165.1"/>
    <property type="molecule type" value="Genomic_DNA"/>
</dbReference>
<dbReference type="InterPro" id="IPR003593">
    <property type="entry name" value="AAA+_ATPase"/>
</dbReference>
<keyword evidence="4 10" id="KW-0812">Transmembrane</keyword>
<dbReference type="PROSITE" id="PS50893">
    <property type="entry name" value="ABC_TRANSPORTER_2"/>
    <property type="match status" value="1"/>
</dbReference>
<dbReference type="AlphaFoldDB" id="A0A0C2E6J4"/>
<dbReference type="Pfam" id="PF00005">
    <property type="entry name" value="ABC_tran"/>
    <property type="match status" value="1"/>
</dbReference>
<dbReference type="GeneID" id="77844929"/>
<dbReference type="Gene3D" id="1.20.1560.10">
    <property type="entry name" value="ABC transporter type 1, transmembrane domain"/>
    <property type="match status" value="1"/>
</dbReference>
<dbReference type="Gene3D" id="3.40.50.300">
    <property type="entry name" value="P-loop containing nucleotide triphosphate hydrolases"/>
    <property type="match status" value="1"/>
</dbReference>
<evidence type="ECO:0000313" key="13">
    <source>
        <dbReference type="EMBL" id="KIH70942.1"/>
    </source>
</evidence>
<dbReference type="Proteomes" id="UP000031546">
    <property type="component" value="Unassembled WGS sequence"/>
</dbReference>
<dbReference type="InterPro" id="IPR027417">
    <property type="entry name" value="P-loop_NTPase"/>
</dbReference>
<evidence type="ECO:0000256" key="6">
    <source>
        <dbReference type="ARBA" id="ARBA00022840"/>
    </source>
</evidence>
<dbReference type="InterPro" id="IPR003439">
    <property type="entry name" value="ABC_transporter-like_ATP-bd"/>
</dbReference>
<dbReference type="Proteomes" id="UP000527860">
    <property type="component" value="Unassembled WGS sequence"/>
</dbReference>
<evidence type="ECO:0000256" key="5">
    <source>
        <dbReference type="ARBA" id="ARBA00022741"/>
    </source>
</evidence>
<organism evidence="13 15">
    <name type="scientific">Salinicoccus roseus</name>
    <dbReference type="NCBI Taxonomy" id="45670"/>
    <lineage>
        <taxon>Bacteria</taxon>
        <taxon>Bacillati</taxon>
        <taxon>Bacillota</taxon>
        <taxon>Bacilli</taxon>
        <taxon>Bacillales</taxon>
        <taxon>Staphylococcaceae</taxon>
        <taxon>Salinicoccus</taxon>
    </lineage>
</organism>
<evidence type="ECO:0000313" key="14">
    <source>
        <dbReference type="EMBL" id="MDB0580165.1"/>
    </source>
</evidence>
<dbReference type="SUPFAM" id="SSF90123">
    <property type="entry name" value="ABC transporter transmembrane region"/>
    <property type="match status" value="1"/>
</dbReference>
<keyword evidence="8 10" id="KW-0472">Membrane</keyword>
<evidence type="ECO:0000256" key="3">
    <source>
        <dbReference type="ARBA" id="ARBA00022475"/>
    </source>
</evidence>
<evidence type="ECO:0000256" key="4">
    <source>
        <dbReference type="ARBA" id="ARBA00022692"/>
    </source>
</evidence>
<keyword evidence="5" id="KW-0547">Nucleotide-binding</keyword>
<accession>A0A0C2E6J4</accession>
<feature type="transmembrane region" description="Helical" evidence="10">
    <location>
        <begin position="56"/>
        <end position="83"/>
    </location>
</feature>
<reference evidence="14" key="3">
    <citation type="submission" date="2020-04" db="EMBL/GenBank/DDBJ databases">
        <authorList>
            <person name="Tanveer F."/>
            <person name="Xie Y."/>
            <person name="Shinwari Z.K."/>
        </authorList>
    </citation>
    <scope>NUCLEOTIDE SEQUENCE</scope>
    <source>
        <strain evidence="14">MOSEL-ME25</strain>
    </source>
</reference>
<keyword evidence="3" id="KW-1003">Cell membrane</keyword>
<dbReference type="STRING" id="45670.SN16_05120"/>
<proteinExistence type="predicted"/>
<dbReference type="OrthoDB" id="9770415at2"/>
<dbReference type="CDD" id="cd18541">
    <property type="entry name" value="ABC_6TM_TmrB_like"/>
    <property type="match status" value="1"/>
</dbReference>
<keyword evidence="16" id="KW-1185">Reference proteome</keyword>
<evidence type="ECO:0000256" key="9">
    <source>
        <dbReference type="ARBA" id="ARBA00025074"/>
    </source>
</evidence>
<evidence type="ECO:0000256" key="1">
    <source>
        <dbReference type="ARBA" id="ARBA00004651"/>
    </source>
</evidence>
<dbReference type="GO" id="GO:0016887">
    <property type="term" value="F:ATP hydrolysis activity"/>
    <property type="evidence" value="ECO:0007669"/>
    <property type="project" value="InterPro"/>
</dbReference>
<dbReference type="PROSITE" id="PS00211">
    <property type="entry name" value="ABC_TRANSPORTER_1"/>
    <property type="match status" value="1"/>
</dbReference>
<evidence type="ECO:0000256" key="10">
    <source>
        <dbReference type="SAM" id="Phobius"/>
    </source>
</evidence>
<dbReference type="InterPro" id="IPR017871">
    <property type="entry name" value="ABC_transporter-like_CS"/>
</dbReference>
<keyword evidence="2" id="KW-0813">Transport</keyword>
<evidence type="ECO:0000313" key="15">
    <source>
        <dbReference type="Proteomes" id="UP000031546"/>
    </source>
</evidence>
<protein>
    <submittedName>
        <fullName evidence="13 14">ABC transporter ATP-binding protein</fullName>
    </submittedName>
</protein>
<dbReference type="FunFam" id="1.20.1560.10:FF:000011">
    <property type="entry name" value="Multidrug ABC transporter ATP-binding protein"/>
    <property type="match status" value="1"/>
</dbReference>
<keyword evidence="6 13" id="KW-0067">ATP-binding</keyword>
<dbReference type="PANTHER" id="PTHR43394">
    <property type="entry name" value="ATP-DEPENDENT PERMEASE MDL1, MITOCHONDRIAL"/>
    <property type="match status" value="1"/>
</dbReference>
<evidence type="ECO:0000256" key="8">
    <source>
        <dbReference type="ARBA" id="ARBA00023136"/>
    </source>
</evidence>
<dbReference type="SUPFAM" id="SSF52540">
    <property type="entry name" value="P-loop containing nucleoside triphosphate hydrolases"/>
    <property type="match status" value="1"/>
</dbReference>
<feature type="transmembrane region" description="Helical" evidence="10">
    <location>
        <begin position="244"/>
        <end position="266"/>
    </location>
</feature>
<dbReference type="RefSeq" id="WP_040105543.1">
    <property type="nucleotide sequence ID" value="NZ_JABEVU030000001.1"/>
</dbReference>
<dbReference type="GO" id="GO:0005886">
    <property type="term" value="C:plasma membrane"/>
    <property type="evidence" value="ECO:0007669"/>
    <property type="project" value="UniProtKB-SubCell"/>
</dbReference>
<reference evidence="16" key="2">
    <citation type="submission" date="2020-04" db="EMBL/GenBank/DDBJ databases">
        <title>Genome analysis and biological profiling of marine Cellulosimicrobium funkei MOSEL-ME6.</title>
        <authorList>
            <person name="Tanveer F."/>
            <person name="Xie Y."/>
            <person name="Shinwari Z.K."/>
        </authorList>
    </citation>
    <scope>NUCLEOTIDE SEQUENCE [LARGE SCALE GENOMIC DNA]</scope>
    <source>
        <strain evidence="16">MOSEL-ME25</strain>
    </source>
</reference>
<feature type="domain" description="ABC transmembrane type-1" evidence="12">
    <location>
        <begin position="22"/>
        <end position="304"/>
    </location>
</feature>
<sequence length="578" mass="64727">MFDFLKKLKWYFGEHKWKYTTIVIVLLVANILEIIPPQLIGWTIDFIAGGEMTERLMWQLIGVFIVVTILTYTATYLWSYLLFDGAVKIESIIRMKLMRKFLLMSPSFYERNRTGDLMAKATNDLKSVNQAAGMGLLTLVDATTFMLTIILVMGFTISWQLTLFALLPLPILAIVEQRLGKRINAAHTESQEAFGSMNDSVLEIVEGVKLTRSYVQEAAENRRFRGMTDDYLEKFMKVERLDALFQPLTIIVTTFSFMVAFGYGAVLANRGLISVGDIVAFNVYLNMLIWPMFAVGMLFNVMQRGNASLTRINSILDTEDDVDDEGMDGVQESDMDFDHVSFQYPLSARTNLDDVSLTLRSGQTLGIVGKTGSGKSTLIKQLLKFYPEGQGRLVIDGRPISELDRGTLREKVGYVSQENILFSRTVRENILFGNPGATEAQLEDAIHLSALDQDLKRMPEGLETMVGEKGIALSGGQKQRISIARSLIRNPDILILDDALSAVDAKTEKRIIDGIRTNRTGKTTIIVTHRLSAIQHADLIVVLDDGRIIEMGTHDELSASDGWYSRQNDYYLKGGAST</sequence>
<dbReference type="InterPro" id="IPR039421">
    <property type="entry name" value="Type_1_exporter"/>
</dbReference>
<dbReference type="Pfam" id="PF00664">
    <property type="entry name" value="ABC_membrane"/>
    <property type="match status" value="1"/>
</dbReference>
<evidence type="ECO:0000259" key="12">
    <source>
        <dbReference type="PROSITE" id="PS50929"/>
    </source>
</evidence>
<evidence type="ECO:0000256" key="2">
    <source>
        <dbReference type="ARBA" id="ARBA00022448"/>
    </source>
</evidence>
<dbReference type="SMART" id="SM00382">
    <property type="entry name" value="AAA"/>
    <property type="match status" value="1"/>
</dbReference>
<name>A0A0C2E6J4_9STAP</name>
<dbReference type="EMBL" id="JXII01000004">
    <property type="protein sequence ID" value="KIH70942.1"/>
    <property type="molecule type" value="Genomic_DNA"/>
</dbReference>
<evidence type="ECO:0000259" key="11">
    <source>
        <dbReference type="PROSITE" id="PS50893"/>
    </source>
</evidence>
<reference evidence="13 15" key="1">
    <citation type="submission" date="2015-01" db="EMBL/GenBank/DDBJ databases">
        <title>Genome sequences of high lactate-tolerant strain Salinicoccus roseus W12 with industrial interest.</title>
        <authorList>
            <person name="Wang H."/>
            <person name="Yu B."/>
        </authorList>
    </citation>
    <scope>NUCLEOTIDE SEQUENCE [LARGE SCALE GENOMIC DNA]</scope>
    <source>
        <strain evidence="13 15">W12</strain>
    </source>
</reference>
<dbReference type="InterPro" id="IPR011527">
    <property type="entry name" value="ABC1_TM_dom"/>
</dbReference>
<comment type="caution">
    <text evidence="13">The sequence shown here is derived from an EMBL/GenBank/DDBJ whole genome shotgun (WGS) entry which is preliminary data.</text>
</comment>
<dbReference type="FunFam" id="3.40.50.300:FF:000221">
    <property type="entry name" value="Multidrug ABC transporter ATP-binding protein"/>
    <property type="match status" value="1"/>
</dbReference>
<comment type="function">
    <text evidence="9">May be involved in multidrug export. Transmembrane domains (TMD) form a pore in the cell membrane and the ATP-binding domain (NBD) is responsible for energy generation.</text>
</comment>
<dbReference type="InterPro" id="IPR036640">
    <property type="entry name" value="ABC1_TM_sf"/>
</dbReference>
<dbReference type="PROSITE" id="PS50929">
    <property type="entry name" value="ABC_TM1F"/>
    <property type="match status" value="1"/>
</dbReference>
<gene>
    <name evidence="14" type="ORF">F7P68_0006460</name>
    <name evidence="13" type="ORF">SN16_05120</name>
</gene>
<reference evidence="14 16" key="4">
    <citation type="submission" date="2022-12" db="EMBL/GenBank/DDBJ databases">
        <title>Genome analysis and biological profiling of marine Salinicoccus roseus MOSEL-ME25.</title>
        <authorList>
            <person name="Mirza F.T."/>
            <person name="Xie Y."/>
            <person name="Shinwari Z.K."/>
        </authorList>
    </citation>
    <scope>NUCLEOTIDE SEQUENCE [LARGE SCALE GENOMIC DNA]</scope>
    <source>
        <strain evidence="14 16">MOSEL-ME25</strain>
    </source>
</reference>
<feature type="transmembrane region" description="Helical" evidence="10">
    <location>
        <begin position="131"/>
        <end position="151"/>
    </location>
</feature>
<comment type="subcellular location">
    <subcellularLocation>
        <location evidence="1">Cell membrane</location>
        <topology evidence="1">Multi-pass membrane protein</topology>
    </subcellularLocation>
</comment>
<evidence type="ECO:0000313" key="16">
    <source>
        <dbReference type="Proteomes" id="UP000527860"/>
    </source>
</evidence>
<keyword evidence="7 10" id="KW-1133">Transmembrane helix</keyword>
<dbReference type="GO" id="GO:0005524">
    <property type="term" value="F:ATP binding"/>
    <property type="evidence" value="ECO:0007669"/>
    <property type="project" value="UniProtKB-KW"/>
</dbReference>
<evidence type="ECO:0000256" key="7">
    <source>
        <dbReference type="ARBA" id="ARBA00022989"/>
    </source>
</evidence>